<dbReference type="PANTHER" id="PTHR43394">
    <property type="entry name" value="ATP-DEPENDENT PERMEASE MDL1, MITOCHONDRIAL"/>
    <property type="match status" value="1"/>
</dbReference>
<name>A0AAV6YKD3_ENGPU</name>
<reference evidence="2" key="1">
    <citation type="thesis" date="2020" institute="ProQuest LLC" country="789 East Eisenhower Parkway, Ann Arbor, MI, USA">
        <title>Comparative Genomics and Chromosome Evolution.</title>
        <authorList>
            <person name="Mudd A.B."/>
        </authorList>
    </citation>
    <scope>NUCLEOTIDE SEQUENCE</scope>
    <source>
        <strain evidence="2">237g6f4</strain>
        <tissue evidence="2">Blood</tissue>
    </source>
</reference>
<feature type="non-terminal residue" evidence="2">
    <location>
        <position position="1"/>
    </location>
</feature>
<dbReference type="InterPro" id="IPR003439">
    <property type="entry name" value="ABC_transporter-like_ATP-bd"/>
</dbReference>
<sequence length="105" mass="11514">GGSGDQLGAGQKQRIALARALARRPKLLILDEASSCLDVDTEHEIQQSVQNIPGLSLLVIAHRLRTVRAAHQILVLEGGRVVERGNHEELVQKRGTYYNLLQNGD</sequence>
<dbReference type="EMBL" id="WNYA01033543">
    <property type="protein sequence ID" value="KAG8537131.1"/>
    <property type="molecule type" value="Genomic_DNA"/>
</dbReference>
<dbReference type="GO" id="GO:0005524">
    <property type="term" value="F:ATP binding"/>
    <property type="evidence" value="ECO:0007669"/>
    <property type="project" value="InterPro"/>
</dbReference>
<dbReference type="Pfam" id="PF00005">
    <property type="entry name" value="ABC_tran"/>
    <property type="match status" value="1"/>
</dbReference>
<comment type="caution">
    <text evidence="2">The sequence shown here is derived from an EMBL/GenBank/DDBJ whole genome shotgun (WGS) entry which is preliminary data.</text>
</comment>
<gene>
    <name evidence="2" type="ORF">GDO81_025024</name>
</gene>
<dbReference type="Proteomes" id="UP000824782">
    <property type="component" value="Unassembled WGS sequence"/>
</dbReference>
<dbReference type="InterPro" id="IPR039421">
    <property type="entry name" value="Type_1_exporter"/>
</dbReference>
<accession>A0AAV6YKD3</accession>
<evidence type="ECO:0000313" key="3">
    <source>
        <dbReference type="Proteomes" id="UP000824782"/>
    </source>
</evidence>
<keyword evidence="3" id="KW-1185">Reference proteome</keyword>
<dbReference type="GO" id="GO:0015421">
    <property type="term" value="F:ABC-type oligopeptide transporter activity"/>
    <property type="evidence" value="ECO:0007669"/>
    <property type="project" value="TreeGrafter"/>
</dbReference>
<protein>
    <recommendedName>
        <fullName evidence="1">ABC transporter domain-containing protein</fullName>
    </recommendedName>
</protein>
<evidence type="ECO:0000259" key="1">
    <source>
        <dbReference type="Pfam" id="PF00005"/>
    </source>
</evidence>
<dbReference type="Gene3D" id="3.40.50.300">
    <property type="entry name" value="P-loop containing nucleotide triphosphate hydrolases"/>
    <property type="match status" value="1"/>
</dbReference>
<dbReference type="SUPFAM" id="SSF52540">
    <property type="entry name" value="P-loop containing nucleoside triphosphate hydrolases"/>
    <property type="match status" value="1"/>
</dbReference>
<evidence type="ECO:0000313" key="2">
    <source>
        <dbReference type="EMBL" id="KAG8537131.1"/>
    </source>
</evidence>
<proteinExistence type="predicted"/>
<dbReference type="InterPro" id="IPR027417">
    <property type="entry name" value="P-loop_NTPase"/>
</dbReference>
<organism evidence="2 3">
    <name type="scientific">Engystomops pustulosus</name>
    <name type="common">Tungara frog</name>
    <name type="synonym">Physalaemus pustulosus</name>
    <dbReference type="NCBI Taxonomy" id="76066"/>
    <lineage>
        <taxon>Eukaryota</taxon>
        <taxon>Metazoa</taxon>
        <taxon>Chordata</taxon>
        <taxon>Craniata</taxon>
        <taxon>Vertebrata</taxon>
        <taxon>Euteleostomi</taxon>
        <taxon>Amphibia</taxon>
        <taxon>Batrachia</taxon>
        <taxon>Anura</taxon>
        <taxon>Neobatrachia</taxon>
        <taxon>Hyloidea</taxon>
        <taxon>Leptodactylidae</taxon>
        <taxon>Leiuperinae</taxon>
        <taxon>Engystomops</taxon>
    </lineage>
</organism>
<feature type="domain" description="ABC transporter" evidence="1">
    <location>
        <begin position="5"/>
        <end position="34"/>
    </location>
</feature>
<dbReference type="GO" id="GO:0016887">
    <property type="term" value="F:ATP hydrolysis activity"/>
    <property type="evidence" value="ECO:0007669"/>
    <property type="project" value="InterPro"/>
</dbReference>
<dbReference type="AlphaFoldDB" id="A0AAV6YKD3"/>
<dbReference type="PANTHER" id="PTHR43394:SF14">
    <property type="entry name" value="TRANSPORTER 2, ATP BINDING CASSETTE SUBFAMILY B"/>
    <property type="match status" value="1"/>
</dbReference>